<dbReference type="Proteomes" id="UP001500556">
    <property type="component" value="Unassembled WGS sequence"/>
</dbReference>
<dbReference type="Gene3D" id="1.20.1250.20">
    <property type="entry name" value="MFS general substrate transporter like domains"/>
    <property type="match status" value="1"/>
</dbReference>
<comment type="subcellular location">
    <subcellularLocation>
        <location evidence="1">Cell membrane</location>
        <topology evidence="1">Multi-pass membrane protein</topology>
    </subcellularLocation>
</comment>
<evidence type="ECO:0000256" key="5">
    <source>
        <dbReference type="ARBA" id="ARBA00022989"/>
    </source>
</evidence>
<dbReference type="RefSeq" id="WP_345501785.1">
    <property type="nucleotide sequence ID" value="NZ_BAABLO010000004.1"/>
</dbReference>
<feature type="transmembrane region" description="Helical" evidence="8">
    <location>
        <begin position="237"/>
        <end position="257"/>
    </location>
</feature>
<gene>
    <name evidence="10" type="ORF">GCM10025782_11620</name>
</gene>
<evidence type="ECO:0000256" key="8">
    <source>
        <dbReference type="SAM" id="Phobius"/>
    </source>
</evidence>
<dbReference type="InterPro" id="IPR036259">
    <property type="entry name" value="MFS_trans_sf"/>
</dbReference>
<dbReference type="PROSITE" id="PS50850">
    <property type="entry name" value="MFS"/>
    <property type="match status" value="1"/>
</dbReference>
<evidence type="ECO:0000256" key="6">
    <source>
        <dbReference type="ARBA" id="ARBA00023136"/>
    </source>
</evidence>
<feature type="transmembrane region" description="Helical" evidence="8">
    <location>
        <begin position="115"/>
        <end position="134"/>
    </location>
</feature>
<dbReference type="Gene3D" id="1.20.1720.10">
    <property type="entry name" value="Multidrug resistance protein D"/>
    <property type="match status" value="1"/>
</dbReference>
<dbReference type="EMBL" id="BAABLO010000004">
    <property type="protein sequence ID" value="GAA4716354.1"/>
    <property type="molecule type" value="Genomic_DNA"/>
</dbReference>
<feature type="region of interest" description="Disordered" evidence="7">
    <location>
        <begin position="1"/>
        <end position="41"/>
    </location>
</feature>
<feature type="transmembrane region" description="Helical" evidence="8">
    <location>
        <begin position="371"/>
        <end position="391"/>
    </location>
</feature>
<dbReference type="InterPro" id="IPR011701">
    <property type="entry name" value="MFS"/>
</dbReference>
<keyword evidence="3" id="KW-1003">Cell membrane</keyword>
<feature type="domain" description="Major facilitator superfamily (MFS) profile" evidence="9">
    <location>
        <begin position="50"/>
        <end position="498"/>
    </location>
</feature>
<feature type="transmembrane region" description="Helical" evidence="8">
    <location>
        <begin position="205"/>
        <end position="225"/>
    </location>
</feature>
<keyword evidence="11" id="KW-1185">Reference proteome</keyword>
<feature type="transmembrane region" description="Helical" evidence="8">
    <location>
        <begin position="304"/>
        <end position="329"/>
    </location>
</feature>
<feature type="transmembrane region" description="Helical" evidence="8">
    <location>
        <begin position="48"/>
        <end position="72"/>
    </location>
</feature>
<dbReference type="CDD" id="cd17321">
    <property type="entry name" value="MFS_MMR_MDR_like"/>
    <property type="match status" value="1"/>
</dbReference>
<dbReference type="PANTHER" id="PTHR42718">
    <property type="entry name" value="MAJOR FACILITATOR SUPERFAMILY MULTIDRUG TRANSPORTER MFSC"/>
    <property type="match status" value="1"/>
</dbReference>
<dbReference type="InterPro" id="IPR020846">
    <property type="entry name" value="MFS_dom"/>
</dbReference>
<evidence type="ECO:0000256" key="1">
    <source>
        <dbReference type="ARBA" id="ARBA00004651"/>
    </source>
</evidence>
<feature type="transmembrane region" description="Helical" evidence="8">
    <location>
        <begin position="140"/>
        <end position="163"/>
    </location>
</feature>
<dbReference type="SUPFAM" id="SSF103473">
    <property type="entry name" value="MFS general substrate transporter"/>
    <property type="match status" value="1"/>
</dbReference>
<evidence type="ECO:0000256" key="4">
    <source>
        <dbReference type="ARBA" id="ARBA00022692"/>
    </source>
</evidence>
<evidence type="ECO:0000313" key="11">
    <source>
        <dbReference type="Proteomes" id="UP001500556"/>
    </source>
</evidence>
<name>A0ABP8XYV1_9MICO</name>
<evidence type="ECO:0000256" key="2">
    <source>
        <dbReference type="ARBA" id="ARBA00022448"/>
    </source>
</evidence>
<keyword evidence="2" id="KW-0813">Transport</keyword>
<comment type="caution">
    <text evidence="10">The sequence shown here is derived from an EMBL/GenBank/DDBJ whole genome shotgun (WGS) entry which is preliminary data.</text>
</comment>
<keyword evidence="6 8" id="KW-0472">Membrane</keyword>
<feature type="transmembrane region" description="Helical" evidence="8">
    <location>
        <begin position="263"/>
        <end position="283"/>
    </location>
</feature>
<protein>
    <submittedName>
        <fullName evidence="10">MFS transporter</fullName>
    </submittedName>
</protein>
<feature type="transmembrane region" description="Helical" evidence="8">
    <location>
        <begin position="175"/>
        <end position="199"/>
    </location>
</feature>
<evidence type="ECO:0000259" key="9">
    <source>
        <dbReference type="PROSITE" id="PS50850"/>
    </source>
</evidence>
<accession>A0ABP8XYV1</accession>
<organism evidence="10 11">
    <name type="scientific">Pedococcus ginsenosidimutans</name>
    <dbReference type="NCBI Taxonomy" id="490570"/>
    <lineage>
        <taxon>Bacteria</taxon>
        <taxon>Bacillati</taxon>
        <taxon>Actinomycetota</taxon>
        <taxon>Actinomycetes</taxon>
        <taxon>Micrococcales</taxon>
        <taxon>Intrasporangiaceae</taxon>
        <taxon>Pedococcus</taxon>
    </lineage>
</organism>
<reference evidence="11" key="1">
    <citation type="journal article" date="2019" name="Int. J. Syst. Evol. Microbiol.">
        <title>The Global Catalogue of Microorganisms (GCM) 10K type strain sequencing project: providing services to taxonomists for standard genome sequencing and annotation.</title>
        <authorList>
            <consortium name="The Broad Institute Genomics Platform"/>
            <consortium name="The Broad Institute Genome Sequencing Center for Infectious Disease"/>
            <person name="Wu L."/>
            <person name="Ma J."/>
        </authorList>
    </citation>
    <scope>NUCLEOTIDE SEQUENCE [LARGE SCALE GENOMIC DNA]</scope>
    <source>
        <strain evidence="11">JCM 18961</strain>
    </source>
</reference>
<feature type="transmembrane region" description="Helical" evidence="8">
    <location>
        <begin position="475"/>
        <end position="492"/>
    </location>
</feature>
<sequence length="509" mass="50947">MHVKPTSEPRVAAASGATRTGPVVARHHGHTAADTHPGAGEDGQRQPWLVLALALAAQILVVLDISVVNTALPAIGRDLKLDGSAMQWVVTAYLMMSGGGLLFGGRIADLLSRKWVFLSGLTVFTIASIVSGLADGAGELIAARAGQGLAAALMTPAALSIIMTTYSGAQRRLGLTLWGAVGSLGVAAGVLLGGALTTWGGWQTIFFINAPVGAVALVAGLKVIPAATTPAVTLRQFDVAGATTVIGSLAALVYGLGATEQHGWLSARVLAALTTSAVLAVAFKVRENRAANPLVPPHTWKVTSLVSGTTVMLGVSGILVGTVFLASIFVQTLMGFSPIRAGVAFVPFALAITAGTVVARHAMAHGTPRAVASTGLVVLAGGALLLTQASAGSSFATGILPGLATIGLGVGMVFAPVSVSAMAGIPPQHAGMASGFLMTGHEVGAALGVAVLSAVASTAGSLTSATGVVDGFDRGFLAAAVIALVLAVFAYLRMPATRVEGGAGMHMHH</sequence>
<dbReference type="PANTHER" id="PTHR42718:SF46">
    <property type="entry name" value="BLR6921 PROTEIN"/>
    <property type="match status" value="1"/>
</dbReference>
<evidence type="ECO:0000256" key="7">
    <source>
        <dbReference type="SAM" id="MobiDB-lite"/>
    </source>
</evidence>
<dbReference type="Pfam" id="PF07690">
    <property type="entry name" value="MFS_1"/>
    <property type="match status" value="1"/>
</dbReference>
<evidence type="ECO:0000256" key="3">
    <source>
        <dbReference type="ARBA" id="ARBA00022475"/>
    </source>
</evidence>
<feature type="transmembrane region" description="Helical" evidence="8">
    <location>
        <begin position="341"/>
        <end position="359"/>
    </location>
</feature>
<keyword evidence="4 8" id="KW-0812">Transmembrane</keyword>
<feature type="transmembrane region" description="Helical" evidence="8">
    <location>
        <begin position="84"/>
        <end position="103"/>
    </location>
</feature>
<evidence type="ECO:0000313" key="10">
    <source>
        <dbReference type="EMBL" id="GAA4716354.1"/>
    </source>
</evidence>
<keyword evidence="5 8" id="KW-1133">Transmembrane helix</keyword>
<feature type="transmembrane region" description="Helical" evidence="8">
    <location>
        <begin position="403"/>
        <end position="425"/>
    </location>
</feature>
<proteinExistence type="predicted"/>